<evidence type="ECO:0000313" key="3">
    <source>
        <dbReference type="EMBL" id="ASV68152.1"/>
    </source>
</evidence>
<dbReference type="FunFam" id="3.40.50.720:FF:000173">
    <property type="entry name" value="3-oxoacyl-[acyl-carrier protein] reductase"/>
    <property type="match status" value="1"/>
</dbReference>
<evidence type="ECO:0000313" key="4">
    <source>
        <dbReference type="Proteomes" id="UP000215137"/>
    </source>
</evidence>
<dbReference type="InterPro" id="IPR036291">
    <property type="entry name" value="NAD(P)-bd_dom_sf"/>
</dbReference>
<dbReference type="AlphaFoldDB" id="A0A248TJ43"/>
<keyword evidence="4" id="KW-1185">Reference proteome</keyword>
<evidence type="ECO:0000256" key="2">
    <source>
        <dbReference type="ARBA" id="ARBA00023002"/>
    </source>
</evidence>
<dbReference type="OrthoDB" id="9803333at2"/>
<dbReference type="Gene3D" id="3.40.50.720">
    <property type="entry name" value="NAD(P)-binding Rossmann-like Domain"/>
    <property type="match status" value="1"/>
</dbReference>
<reference evidence="3 4" key="1">
    <citation type="submission" date="2017-08" db="EMBL/GenBank/DDBJ databases">
        <title>Complete Genome Sequence of Bacillus kochii Oregon-R-modENCODE STRAIN BDGP4, isolated from Drosophila melanogaster gut.</title>
        <authorList>
            <person name="Wan K.H."/>
            <person name="Yu C."/>
            <person name="Park S."/>
            <person name="Hammonds A.S."/>
            <person name="Booth B.W."/>
            <person name="Celniker S.E."/>
        </authorList>
    </citation>
    <scope>NUCLEOTIDE SEQUENCE [LARGE SCALE GENOMIC DNA]</scope>
    <source>
        <strain evidence="3 4">BDGP4</strain>
    </source>
</reference>
<comment type="similarity">
    <text evidence="1">Belongs to the short-chain dehydrogenases/reductases (SDR) family.</text>
</comment>
<dbReference type="Proteomes" id="UP000215137">
    <property type="component" value="Chromosome"/>
</dbReference>
<proteinExistence type="inferred from homology"/>
<dbReference type="InterPro" id="IPR050259">
    <property type="entry name" value="SDR"/>
</dbReference>
<accession>A0A248TJ43</accession>
<dbReference type="PANTHER" id="PTHR42879">
    <property type="entry name" value="3-OXOACYL-(ACYL-CARRIER-PROTEIN) REDUCTASE"/>
    <property type="match status" value="1"/>
</dbReference>
<dbReference type="RefSeq" id="WP_095371722.1">
    <property type="nucleotide sequence ID" value="NZ_CM126253.1"/>
</dbReference>
<protein>
    <submittedName>
        <fullName evidence="3">3-oxoacyl-ACP reductase</fullName>
    </submittedName>
</protein>
<name>A0A248TJ43_9BACI</name>
<keyword evidence="2" id="KW-0560">Oxidoreductase</keyword>
<organism evidence="3 4">
    <name type="scientific">Cytobacillus kochii</name>
    <dbReference type="NCBI Taxonomy" id="859143"/>
    <lineage>
        <taxon>Bacteria</taxon>
        <taxon>Bacillati</taxon>
        <taxon>Bacillota</taxon>
        <taxon>Bacilli</taxon>
        <taxon>Bacillales</taxon>
        <taxon>Bacillaceae</taxon>
        <taxon>Cytobacillus</taxon>
    </lineage>
</organism>
<sequence length="253" mass="27519">MDLGLRGKTAVVTGASRGVGKEIARTIGKEGANVVLTYQGNREQAEAVVKEIQGYGQKSVAIQLDLSNEKAVAELMEKASERIEESIDILVNNAAVWPTNYIKDMSLQEWQKTIGINLDSVFLTSQGFIKHCLFHKKSGRILNITSQAAFYGSTTGHSHYAASKSGMIAFAISLAREHAKDDITVNNLALGIVETDMIKDSLQQKGDYYVNRIPVGRVAKPEEMADIAAFLVSEKSKYMTGATVDATGGMLMR</sequence>
<dbReference type="PRINTS" id="PR00080">
    <property type="entry name" value="SDRFAMILY"/>
</dbReference>
<gene>
    <name evidence="3" type="ORF">CKF48_12975</name>
</gene>
<dbReference type="SUPFAM" id="SSF51735">
    <property type="entry name" value="NAD(P)-binding Rossmann-fold domains"/>
    <property type="match status" value="1"/>
</dbReference>
<dbReference type="InterPro" id="IPR002347">
    <property type="entry name" value="SDR_fam"/>
</dbReference>
<evidence type="ECO:0000256" key="1">
    <source>
        <dbReference type="ARBA" id="ARBA00006484"/>
    </source>
</evidence>
<dbReference type="Pfam" id="PF13561">
    <property type="entry name" value="adh_short_C2"/>
    <property type="match status" value="1"/>
</dbReference>
<dbReference type="GO" id="GO:0016491">
    <property type="term" value="F:oxidoreductase activity"/>
    <property type="evidence" value="ECO:0007669"/>
    <property type="project" value="UniProtKB-KW"/>
</dbReference>
<dbReference type="KEGG" id="bko:CKF48_12975"/>
<dbReference type="PANTHER" id="PTHR42879:SF2">
    <property type="entry name" value="3-OXOACYL-[ACYL-CARRIER-PROTEIN] REDUCTASE FABG"/>
    <property type="match status" value="1"/>
</dbReference>
<dbReference type="PRINTS" id="PR00081">
    <property type="entry name" value="GDHRDH"/>
</dbReference>
<dbReference type="EMBL" id="CP022983">
    <property type="protein sequence ID" value="ASV68152.1"/>
    <property type="molecule type" value="Genomic_DNA"/>
</dbReference>